<proteinExistence type="inferred from homology"/>
<dbReference type="Gene3D" id="3.30.70.2510">
    <property type="match status" value="1"/>
</dbReference>
<keyword evidence="4" id="KW-0413">Isomerase</keyword>
<feature type="compositionally biased region" description="Basic and acidic residues" evidence="5">
    <location>
        <begin position="308"/>
        <end position="322"/>
    </location>
</feature>
<dbReference type="PANTHER" id="PTHR21568">
    <property type="entry name" value="TRNA PSEUDOURIDINE SYNTHASE PUS10"/>
    <property type="match status" value="1"/>
</dbReference>
<feature type="domain" description="Pus10-like C-terminal" evidence="6">
    <location>
        <begin position="602"/>
        <end position="754"/>
    </location>
</feature>
<feature type="compositionally biased region" description="Acidic residues" evidence="5">
    <location>
        <begin position="294"/>
        <end position="307"/>
    </location>
</feature>
<feature type="domain" description="Pus10-like C-terminal" evidence="6">
    <location>
        <begin position="341"/>
        <end position="421"/>
    </location>
</feature>
<evidence type="ECO:0000259" key="6">
    <source>
        <dbReference type="Pfam" id="PF21238"/>
    </source>
</evidence>
<dbReference type="InterPro" id="IPR020103">
    <property type="entry name" value="PsdUridine_synth_cat_dom_sf"/>
</dbReference>
<evidence type="ECO:0000256" key="5">
    <source>
        <dbReference type="SAM" id="MobiDB-lite"/>
    </source>
</evidence>
<sequence length="762" mass="88659">MENICYRCSISGESLSDHAYLFFDGYFLNDFNHGTPDVKANQKSNIFLDNDKKWFSKYIADQLKKTKEGDLQNVYKKVYTNLYLCKMCNGLHNIDLILLYNKNSCFHQEVLKENFPISAEEEKNMNSVFNSIKNVLHLLNNIDIVFFFLYLHKTKQISCEAENVTHDTFHNNFERIKKYILIPPKRGSNNISNKQIQKTFAYFLIYFYITFYRKICDSVSLSVAQTEFVINLYKQAVLIFNANTGEHKTVKISQSSEKALKSNRQKYLLYNKKRKIINESGGDKENAILHNDEVDKDDENDDSDDNDDFAKNEEETEEVEKKTNATIPTLDVYISINNLCVCGYYNKYNKEMSQTKWFINNESQSALSVEECIYHIFKKTFQSAGQVFMASGREDKDVRMMNIGRPFLFVLKETKFSFLNFYLLFSNLKRLELTDSASGNSAEIKTIDQINLFLQQGNCADDNSVRDHVSTLNEENSPQQRINDCYALINKKDTISLYDLESHKVLAEQTKDKTVEEQKIHSLNISRNYNKELEVLLLDESIGANELGNYNPIGKKDPINPNDAKENSQNGSCDHLNGYVPPNRMANFDIVKKNIPQNANQDYNINNLVDVKFSNISFSTNYTLIKKIMKYGEERKKAYKCIIYHSSPMTKEKIQKINQDVLNYDKNDSCVINVIQKTPIRVLHRRSLLKRERKIFEFNLVFIHEHFSLLYLLAQSGMYIKEFVNGDRGRTFPNLKHFFGQDTFVNILNLDVSSFTYDLNVQ</sequence>
<dbReference type="EC" id="5.4.99.25" evidence="2"/>
<evidence type="ECO:0000313" key="7">
    <source>
        <dbReference type="EMBL" id="ANQ10463.1"/>
    </source>
</evidence>
<evidence type="ECO:0000256" key="4">
    <source>
        <dbReference type="ARBA" id="ARBA00023235"/>
    </source>
</evidence>
<dbReference type="GO" id="GO:0003723">
    <property type="term" value="F:RNA binding"/>
    <property type="evidence" value="ECO:0007669"/>
    <property type="project" value="InterPro"/>
</dbReference>
<evidence type="ECO:0000313" key="8">
    <source>
        <dbReference type="Proteomes" id="UP000092716"/>
    </source>
</evidence>
<dbReference type="EMBL" id="CP016251">
    <property type="protein sequence ID" value="ANQ10463.1"/>
    <property type="molecule type" value="Genomic_DNA"/>
</dbReference>
<dbReference type="VEuPathDB" id="PlasmoDB:PCOAH_00051130"/>
<reference evidence="8" key="1">
    <citation type="submission" date="2016-06" db="EMBL/GenBank/DDBJ databases">
        <title>First high quality genome sequence of Plasmodium coatneyi using continuous long reads from single molecule, real-time sequencing.</title>
        <authorList>
            <person name="Chien J.-T."/>
            <person name="Pakala S.B."/>
            <person name="Geraldo J.A."/>
            <person name="Lapp S.A."/>
            <person name="Barnwell J.W."/>
            <person name="Kissinger J.C."/>
            <person name="Galinski M.R."/>
            <person name="Humphrey J.C."/>
        </authorList>
    </citation>
    <scope>NUCLEOTIDE SEQUENCE [LARGE SCALE GENOMIC DNA]</scope>
    <source>
        <strain evidence="8">Hackeri</strain>
    </source>
</reference>
<dbReference type="OrthoDB" id="271937at2759"/>
<dbReference type="AlphaFoldDB" id="A0A1B1E652"/>
<evidence type="ECO:0000256" key="3">
    <source>
        <dbReference type="ARBA" id="ARBA00022694"/>
    </source>
</evidence>
<dbReference type="SUPFAM" id="SSF55120">
    <property type="entry name" value="Pseudouridine synthase"/>
    <property type="match status" value="1"/>
</dbReference>
<accession>A0A1B1E652</accession>
<organism evidence="7 8">
    <name type="scientific">Plasmodium coatneyi</name>
    <dbReference type="NCBI Taxonomy" id="208452"/>
    <lineage>
        <taxon>Eukaryota</taxon>
        <taxon>Sar</taxon>
        <taxon>Alveolata</taxon>
        <taxon>Apicomplexa</taxon>
        <taxon>Aconoidasida</taxon>
        <taxon>Haemosporida</taxon>
        <taxon>Plasmodiidae</taxon>
        <taxon>Plasmodium</taxon>
    </lineage>
</organism>
<comment type="similarity">
    <text evidence="1">Belongs to the pseudouridine synthase Pus10 family.</text>
</comment>
<dbReference type="GO" id="GO:0160148">
    <property type="term" value="F:tRNA pseudouridine(55) synthase activity"/>
    <property type="evidence" value="ECO:0007669"/>
    <property type="project" value="UniProtKB-EC"/>
</dbReference>
<evidence type="ECO:0000256" key="2">
    <source>
        <dbReference type="ARBA" id="ARBA00012787"/>
    </source>
</evidence>
<dbReference type="InterPro" id="IPR048741">
    <property type="entry name" value="Pus10-like_C"/>
</dbReference>
<dbReference type="KEGG" id="pcot:PCOAH_00051130"/>
<keyword evidence="3" id="KW-0819">tRNA processing</keyword>
<dbReference type="PANTHER" id="PTHR21568:SF0">
    <property type="entry name" value="TRNA PSEUDOURIDINE SYNTHASE PUS10"/>
    <property type="match status" value="1"/>
</dbReference>
<dbReference type="Proteomes" id="UP000092716">
    <property type="component" value="Chromosome 13"/>
</dbReference>
<feature type="region of interest" description="Disordered" evidence="5">
    <location>
        <begin position="287"/>
        <end position="322"/>
    </location>
</feature>
<dbReference type="Gene3D" id="3.30.70.3190">
    <property type="match status" value="1"/>
</dbReference>
<protein>
    <recommendedName>
        <fullName evidence="2">tRNA pseudouridine(55) synthase</fullName>
        <ecNumber evidence="2">5.4.99.25</ecNumber>
    </recommendedName>
</protein>
<keyword evidence="8" id="KW-1185">Reference proteome</keyword>
<dbReference type="Pfam" id="PF21238">
    <property type="entry name" value="Pus10_C"/>
    <property type="match status" value="2"/>
</dbReference>
<evidence type="ECO:0000256" key="1">
    <source>
        <dbReference type="ARBA" id="ARBA00009652"/>
    </source>
</evidence>
<gene>
    <name evidence="7" type="ORF">PCOAH_00051130</name>
</gene>
<dbReference type="RefSeq" id="XP_019917158.1">
    <property type="nucleotide sequence ID" value="XM_020061895.1"/>
</dbReference>
<name>A0A1B1E652_9APIC</name>
<dbReference type="GO" id="GO:0031119">
    <property type="term" value="P:tRNA pseudouridine synthesis"/>
    <property type="evidence" value="ECO:0007669"/>
    <property type="project" value="TreeGrafter"/>
</dbReference>
<dbReference type="GeneID" id="30911847"/>
<dbReference type="InterPro" id="IPR039894">
    <property type="entry name" value="Pus10-like"/>
</dbReference>